<organism evidence="2 3">
    <name type="scientific">Anisodus acutangulus</name>
    <dbReference type="NCBI Taxonomy" id="402998"/>
    <lineage>
        <taxon>Eukaryota</taxon>
        <taxon>Viridiplantae</taxon>
        <taxon>Streptophyta</taxon>
        <taxon>Embryophyta</taxon>
        <taxon>Tracheophyta</taxon>
        <taxon>Spermatophyta</taxon>
        <taxon>Magnoliopsida</taxon>
        <taxon>eudicotyledons</taxon>
        <taxon>Gunneridae</taxon>
        <taxon>Pentapetalae</taxon>
        <taxon>asterids</taxon>
        <taxon>lamiids</taxon>
        <taxon>Solanales</taxon>
        <taxon>Solanaceae</taxon>
        <taxon>Solanoideae</taxon>
        <taxon>Hyoscyameae</taxon>
        <taxon>Anisodus</taxon>
    </lineage>
</organism>
<accession>A0A9Q1M1Q9</accession>
<sequence>MEENTNNIEEEDEEGPSQNTNVLKDEDDDPGWPSIPQQQNQQLPQTTDVETGSKEHKSEDDEDGPPPGWNYVIPQKNLPSSRPTTAAVTCDTEMEKKDEVLGDGDNGPPPGWQLTPQLQPLETSTPPSGTQQALLAGESSLFTQILSIHVYKFNWPSV</sequence>
<gene>
    <name evidence="2" type="ORF">K7X08_033275</name>
</gene>
<dbReference type="OrthoDB" id="509329at2759"/>
<evidence type="ECO:0000313" key="3">
    <source>
        <dbReference type="Proteomes" id="UP001152561"/>
    </source>
</evidence>
<proteinExistence type="predicted"/>
<dbReference type="AlphaFoldDB" id="A0A9Q1M1Q9"/>
<reference evidence="3" key="1">
    <citation type="journal article" date="2023" name="Proc. Natl. Acad. Sci. U.S.A.">
        <title>Genomic and structural basis for evolution of tropane alkaloid biosynthesis.</title>
        <authorList>
            <person name="Wanga Y.-J."/>
            <person name="Taina T."/>
            <person name="Yua J.-Y."/>
            <person name="Lia J."/>
            <person name="Xua B."/>
            <person name="Chenc J."/>
            <person name="D'Auriad J.C."/>
            <person name="Huanga J.-P."/>
            <person name="Huanga S.-X."/>
        </authorList>
    </citation>
    <scope>NUCLEOTIDE SEQUENCE [LARGE SCALE GENOMIC DNA]</scope>
    <source>
        <strain evidence="3">cv. KIB-2019</strain>
    </source>
</reference>
<evidence type="ECO:0000256" key="1">
    <source>
        <dbReference type="SAM" id="MobiDB-lite"/>
    </source>
</evidence>
<dbReference type="Proteomes" id="UP001152561">
    <property type="component" value="Unassembled WGS sequence"/>
</dbReference>
<feature type="compositionally biased region" description="Polar residues" evidence="1">
    <location>
        <begin position="77"/>
        <end position="87"/>
    </location>
</feature>
<feature type="compositionally biased region" description="Acidic residues" evidence="1">
    <location>
        <begin position="1"/>
        <end position="15"/>
    </location>
</feature>
<feature type="compositionally biased region" description="Low complexity" evidence="1">
    <location>
        <begin position="36"/>
        <end position="45"/>
    </location>
</feature>
<feature type="region of interest" description="Disordered" evidence="1">
    <location>
        <begin position="1"/>
        <end position="131"/>
    </location>
</feature>
<evidence type="ECO:0000313" key="2">
    <source>
        <dbReference type="EMBL" id="KAJ8549568.1"/>
    </source>
</evidence>
<name>A0A9Q1M1Q9_9SOLA</name>
<keyword evidence="3" id="KW-1185">Reference proteome</keyword>
<comment type="caution">
    <text evidence="2">The sequence shown here is derived from an EMBL/GenBank/DDBJ whole genome shotgun (WGS) entry which is preliminary data.</text>
</comment>
<dbReference type="EMBL" id="JAJAGQ010000011">
    <property type="protein sequence ID" value="KAJ8549568.1"/>
    <property type="molecule type" value="Genomic_DNA"/>
</dbReference>
<feature type="compositionally biased region" description="Polar residues" evidence="1">
    <location>
        <begin position="114"/>
        <end position="131"/>
    </location>
</feature>
<protein>
    <submittedName>
        <fullName evidence="2">Uncharacterized protein</fullName>
    </submittedName>
</protein>